<accession>A0AAQ5ZV70</accession>
<reference evidence="25" key="2">
    <citation type="submission" date="2025-08" db="UniProtKB">
        <authorList>
            <consortium name="Ensembl"/>
        </authorList>
    </citation>
    <scope>IDENTIFICATION</scope>
</reference>
<proteinExistence type="inferred from homology"/>
<dbReference type="SUPFAM" id="SSF52540">
    <property type="entry name" value="P-loop containing nucleoside triphosphate hydrolases"/>
    <property type="match status" value="2"/>
</dbReference>
<dbReference type="InterPro" id="IPR013525">
    <property type="entry name" value="ABC2_TM"/>
</dbReference>
<keyword evidence="16 23" id="KW-0472">Membrane</keyword>
<dbReference type="GO" id="GO:0000139">
    <property type="term" value="C:Golgi membrane"/>
    <property type="evidence" value="ECO:0007669"/>
    <property type="project" value="UniProtKB-SubCell"/>
</dbReference>
<evidence type="ECO:0000256" key="5">
    <source>
        <dbReference type="ARBA" id="ARBA00008869"/>
    </source>
</evidence>
<keyword evidence="10" id="KW-0547">Nucleotide-binding</keyword>
<feature type="domain" description="ABC transporter" evidence="24">
    <location>
        <begin position="512"/>
        <end position="748"/>
    </location>
</feature>
<dbReference type="PROSITE" id="PS00211">
    <property type="entry name" value="ABC_TRANSPORTER_1"/>
    <property type="match status" value="1"/>
</dbReference>
<dbReference type="GO" id="GO:0005524">
    <property type="term" value="F:ATP binding"/>
    <property type="evidence" value="ECO:0007669"/>
    <property type="project" value="UniProtKB-KW"/>
</dbReference>
<protein>
    <recommendedName>
        <fullName evidence="21">Cholesterol transporter ABCA5</fullName>
    </recommendedName>
    <alternativeName>
        <fullName evidence="22">ATP-binding cassette sub-family A member 5</fullName>
    </alternativeName>
</protein>
<keyword evidence="14" id="KW-0333">Golgi apparatus</keyword>
<dbReference type="Proteomes" id="UP001501940">
    <property type="component" value="Chromosome 18"/>
</dbReference>
<feature type="transmembrane region" description="Helical" evidence="23">
    <location>
        <begin position="386"/>
        <end position="407"/>
    </location>
</feature>
<feature type="transmembrane region" description="Helical" evidence="23">
    <location>
        <begin position="360"/>
        <end position="379"/>
    </location>
</feature>
<keyword evidence="12" id="KW-0067">ATP-binding</keyword>
<evidence type="ECO:0000256" key="19">
    <source>
        <dbReference type="ARBA" id="ARBA00050894"/>
    </source>
</evidence>
<evidence type="ECO:0000256" key="22">
    <source>
        <dbReference type="ARBA" id="ARBA00082190"/>
    </source>
</evidence>
<evidence type="ECO:0000256" key="11">
    <source>
        <dbReference type="ARBA" id="ARBA00022753"/>
    </source>
</evidence>
<feature type="transmembrane region" description="Helical" evidence="23">
    <location>
        <begin position="250"/>
        <end position="273"/>
    </location>
</feature>
<feature type="transmembrane region" description="Helical" evidence="23">
    <location>
        <begin position="427"/>
        <end position="448"/>
    </location>
</feature>
<feature type="transmembrane region" description="Helical" evidence="23">
    <location>
        <begin position="293"/>
        <end position="315"/>
    </location>
</feature>
<gene>
    <name evidence="25" type="primary">ABCA5</name>
</gene>
<comment type="subcellular location">
    <subcellularLocation>
        <location evidence="3">Cell membrane</location>
    </subcellularLocation>
    <subcellularLocation>
        <location evidence="4">Golgi apparatus membrane</location>
        <topology evidence="4">Multi-pass membrane protein</topology>
    </subcellularLocation>
    <subcellularLocation>
        <location evidence="1">Late endosome membrane</location>
        <topology evidence="1">Multi-pass membrane protein</topology>
    </subcellularLocation>
    <subcellularLocation>
        <location evidence="2">Lysosome membrane</location>
        <topology evidence="2">Multi-pass membrane protein</topology>
    </subcellularLocation>
</comment>
<dbReference type="InterPro" id="IPR056264">
    <property type="entry name" value="R2_ABCA1-4-like"/>
</dbReference>
<dbReference type="FunFam" id="3.40.50.300:FF:000335">
    <property type="entry name" value="ATP binding cassette subfamily A member 5"/>
    <property type="match status" value="1"/>
</dbReference>
<evidence type="ECO:0000256" key="16">
    <source>
        <dbReference type="ARBA" id="ARBA00023136"/>
    </source>
</evidence>
<feature type="transmembrane region" description="Helical" evidence="23">
    <location>
        <begin position="327"/>
        <end position="348"/>
    </location>
</feature>
<evidence type="ECO:0000256" key="9">
    <source>
        <dbReference type="ARBA" id="ARBA00022737"/>
    </source>
</evidence>
<keyword evidence="17" id="KW-0325">Glycoprotein</keyword>
<evidence type="ECO:0000256" key="4">
    <source>
        <dbReference type="ARBA" id="ARBA00004653"/>
    </source>
</evidence>
<evidence type="ECO:0000256" key="8">
    <source>
        <dbReference type="ARBA" id="ARBA00022692"/>
    </source>
</evidence>
<keyword evidence="11" id="KW-0967">Endosome</keyword>
<name>A0AAQ5ZV70_AMPOC</name>
<keyword evidence="9" id="KW-0677">Repeat</keyword>
<dbReference type="FunFam" id="3.40.50.300:FF:000729">
    <property type="entry name" value="ATP-binding cassette, sub-family A (ABC1), member 5"/>
    <property type="match status" value="1"/>
</dbReference>
<evidence type="ECO:0000256" key="15">
    <source>
        <dbReference type="ARBA" id="ARBA00023055"/>
    </source>
</evidence>
<keyword evidence="8 23" id="KW-0812">Transmembrane</keyword>
<feature type="transmembrane region" description="Helical" evidence="23">
    <location>
        <begin position="1239"/>
        <end position="1260"/>
    </location>
</feature>
<dbReference type="GO" id="GO:0010874">
    <property type="term" value="P:regulation of cholesterol efflux"/>
    <property type="evidence" value="ECO:0007669"/>
    <property type="project" value="UniProtKB-ARBA"/>
</dbReference>
<evidence type="ECO:0000256" key="17">
    <source>
        <dbReference type="ARBA" id="ARBA00023180"/>
    </source>
</evidence>
<evidence type="ECO:0000256" key="23">
    <source>
        <dbReference type="SAM" id="Phobius"/>
    </source>
</evidence>
<keyword evidence="18" id="KW-0458">Lysosome</keyword>
<dbReference type="GO" id="GO:0016887">
    <property type="term" value="F:ATP hydrolysis activity"/>
    <property type="evidence" value="ECO:0007669"/>
    <property type="project" value="InterPro"/>
</dbReference>
<feature type="transmembrane region" description="Helical" evidence="23">
    <location>
        <begin position="1110"/>
        <end position="1131"/>
    </location>
</feature>
<evidence type="ECO:0000256" key="20">
    <source>
        <dbReference type="ARBA" id="ARBA00057378"/>
    </source>
</evidence>
<feature type="transmembrane region" description="Helical" evidence="23">
    <location>
        <begin position="1137"/>
        <end position="1157"/>
    </location>
</feature>
<dbReference type="InterPro" id="IPR003439">
    <property type="entry name" value="ABC_transporter-like_ATP-bd"/>
</dbReference>
<evidence type="ECO:0000256" key="2">
    <source>
        <dbReference type="ARBA" id="ARBA00004155"/>
    </source>
</evidence>
<sequence length="1685" mass="188837">ASFLPLNELNASISQSTSRPYVIQMRNAGSMQPVYRRDAGVWHQTRSLLYKNLLIKWRTKQQSLQELILPLLLLGLLILISTLNPHVYYGGISTTELEPDNPFFKGLGYTPITNVTNHIMEEVAQEMHMQDRLEMFASEEDLENASLYEPSSYVGVVFMDSSATSYRLRFPYNQLPLPSDYTESIANCLTSSVNCRAANYWYSGFIRLQSLIDAAIIHMQTKRSVWSEMDLKVVMMGQPGSVEVQKFPHALISIYLVLAFTPFVTFLIVNVAAEKEHRLKDTMTMMGLYDTAFWLSWGLLYAALVTTMSILMAVIATFTALFPNSDFFVIFFLIFLYGISSIFFSFMLTPLFKKPKFASTVGSMLTVVFGCLSLFTVLMKDFPQPLVWLLCLLSPSAFSIGIAQVVYLEAQGDGAVFSSLTNGPHPLYVPLLMLVLDCVIYLLLAIYLDQVLPGEFGMRRSLVYFLKPSYWSKRRKRYVEVSSVYDAEVNGAPGGDESVEPVSPEFRGKEAIRINNIRKVYKEKDSIVEALRGLTFDIYEGQITALLGHSGAGKSTLMNILCGICPPTNGTATIYGSPVAEIADGSEMKQLVGICPQFNIIFDVLTVEEHLRIFAAIKGIPPADIDAEVTKVLKDLDLEKIMTAQAKNLSGGQKRKLSVGIAILGDPKVILLLDEPTAGMDPCSRHQVWSLLKSRRAGRVTVLSTHYMDEADILADRKAVISQGQLKCVGSSLYLKTKCGVGYHLRMSINEGCEAEKITSLVKHHVPKAKLARQHEAELTYTLPFESMDTFPGLFSELDGQPNLGIINYGVSMTTLEDVFLRLEAEAEVDQADYSVFNREQAEDECDNASIDDTDQRLLTFSDSKSDVVSGHALWRQQFSTVAWLHMLNMRRERKAFVYTLALFLVFVAAVLVLSLATGNIQIHSSDRQFSPIYLLKRHQAPRRYATSLLVQNSSGSDISDFVHNLELQDISVEMMKHSDYMSAAPHSAAINVTGSSKGFRYSVAFNSTTVHSLPMAVNILSNALLRGLNGSGHIRTWTKPFDYQIPDATSYALVYIEAIILGMLAAGMPAYFAMDHTRDREIKCRSTLRISGLVPSAYWCGQAAVDIPFYYLILSCMTIILFSFHTGNLLTSSNLTAVLCTVGFSPAMILFTYVFSFGFARVQSNRDFFSVISMMVCVVSASVVQLSFVNDNPGLTRNLHNILCFFNPLYPLMGCLNCITKATFLPSFYEENFLWKNLLISVVAPYLQCILLLFLLRWLEIHYGGRTMKNDQFCRISSQPKPKVERNPEDGLNEDEDVQMEKARVKEALTCQSCEEKPVVVVSNLRKQYKGRREGFSFNKRSKVATKNISFCVRKGEVLGLLGPNGAGKSTIMHMLSGDTDPTAGQVLMGDYSTEFRPVDSPMEHVGYCPQVNPLWPRITLQEHLEIYAAIKGLKGQDVPGIIKRVVNALELKDHLNKQAKTLSAGLKRKLCFALSMIGNPQIVLLDEPSSGMDPKSKQRMWRAIRAAFKNRQRGAVLTTHYMEEAEAVCDRVAIMVSGQLRCIGSIQHLKGKYGRGYSLEVKLREELTGLQQVALLHKEILRIFPHAARQESFATLMVYKIPMEDVKSLAKSFSQLENAKQTFNFEEYNFSQSTLEQVFMEFAKEQENEEDEVGSLSTTFQWQRLRQDGSVSVNHTDSIVHQL</sequence>
<dbReference type="GO" id="GO:0005886">
    <property type="term" value="C:plasma membrane"/>
    <property type="evidence" value="ECO:0007669"/>
    <property type="project" value="UniProtKB-SubCell"/>
</dbReference>
<feature type="transmembrane region" description="Helical" evidence="23">
    <location>
        <begin position="896"/>
        <end position="917"/>
    </location>
</feature>
<evidence type="ECO:0000313" key="26">
    <source>
        <dbReference type="Proteomes" id="UP001501940"/>
    </source>
</evidence>
<dbReference type="GO" id="GO:0031902">
    <property type="term" value="C:late endosome membrane"/>
    <property type="evidence" value="ECO:0007669"/>
    <property type="project" value="UniProtKB-SubCell"/>
</dbReference>
<dbReference type="GO" id="GO:0043691">
    <property type="term" value="P:reverse cholesterol transport"/>
    <property type="evidence" value="ECO:0007669"/>
    <property type="project" value="UniProtKB-ARBA"/>
</dbReference>
<dbReference type="Pfam" id="PF00005">
    <property type="entry name" value="ABC_tran"/>
    <property type="match status" value="2"/>
</dbReference>
<reference evidence="25" key="3">
    <citation type="submission" date="2025-09" db="UniProtKB">
        <authorList>
            <consortium name="Ensembl"/>
        </authorList>
    </citation>
    <scope>IDENTIFICATION</scope>
</reference>
<dbReference type="GO" id="GO:0140359">
    <property type="term" value="F:ABC-type transporter activity"/>
    <property type="evidence" value="ECO:0007669"/>
    <property type="project" value="InterPro"/>
</dbReference>
<evidence type="ECO:0000256" key="14">
    <source>
        <dbReference type="ARBA" id="ARBA00023034"/>
    </source>
</evidence>
<dbReference type="CDD" id="cd03263">
    <property type="entry name" value="ABC_subfamily_A"/>
    <property type="match status" value="2"/>
</dbReference>
<comment type="similarity">
    <text evidence="5">Belongs to the ABC transporter superfamily. ABCA family.</text>
</comment>
<dbReference type="Pfam" id="PF23321">
    <property type="entry name" value="R1_ABCA1"/>
    <property type="match status" value="1"/>
</dbReference>
<evidence type="ECO:0000256" key="6">
    <source>
        <dbReference type="ARBA" id="ARBA00022448"/>
    </source>
</evidence>
<evidence type="ECO:0000256" key="21">
    <source>
        <dbReference type="ARBA" id="ARBA00074079"/>
    </source>
</evidence>
<dbReference type="InterPro" id="IPR026082">
    <property type="entry name" value="ABCA"/>
</dbReference>
<comment type="catalytic activity">
    <reaction evidence="19">
        <text>cholesterol(in) + ATP + H2O = cholesterol(out) + ADP + phosphate + H(+)</text>
        <dbReference type="Rhea" id="RHEA:39051"/>
        <dbReference type="ChEBI" id="CHEBI:15377"/>
        <dbReference type="ChEBI" id="CHEBI:15378"/>
        <dbReference type="ChEBI" id="CHEBI:16113"/>
        <dbReference type="ChEBI" id="CHEBI:30616"/>
        <dbReference type="ChEBI" id="CHEBI:43474"/>
        <dbReference type="ChEBI" id="CHEBI:456216"/>
    </reaction>
    <physiologicalReaction direction="left-to-right" evidence="19">
        <dbReference type="Rhea" id="RHEA:39052"/>
    </physiologicalReaction>
</comment>
<keyword evidence="7" id="KW-1003">Cell membrane</keyword>
<keyword evidence="15" id="KW-0445">Lipid transport</keyword>
<keyword evidence="6" id="KW-0813">Transport</keyword>
<feature type="domain" description="ABC transporter" evidence="24">
    <location>
        <begin position="1321"/>
        <end position="1564"/>
    </location>
</feature>
<dbReference type="InterPro" id="IPR003593">
    <property type="entry name" value="AAA+_ATPase"/>
</dbReference>
<reference evidence="25 26" key="1">
    <citation type="submission" date="2022-01" db="EMBL/GenBank/DDBJ databases">
        <title>A chromosome-scale genome assembly of the false clownfish, Amphiprion ocellaris.</title>
        <authorList>
            <person name="Ryu T."/>
        </authorList>
    </citation>
    <scope>NUCLEOTIDE SEQUENCE [LARGE SCALE GENOMIC DNA]</scope>
</reference>
<dbReference type="SMART" id="SM00382">
    <property type="entry name" value="AAA"/>
    <property type="match status" value="2"/>
</dbReference>
<feature type="transmembrane region" description="Helical" evidence="23">
    <location>
        <begin position="67"/>
        <end position="89"/>
    </location>
</feature>
<dbReference type="PANTHER" id="PTHR19229:SF209">
    <property type="entry name" value="ATP-BINDING CASSETTE SUB-FAMILY A MEMBER 5 ISOFORM X1"/>
    <property type="match status" value="1"/>
</dbReference>
<evidence type="ECO:0000256" key="18">
    <source>
        <dbReference type="ARBA" id="ARBA00023228"/>
    </source>
</evidence>
<evidence type="ECO:0000256" key="13">
    <source>
        <dbReference type="ARBA" id="ARBA00022989"/>
    </source>
</evidence>
<evidence type="ECO:0000256" key="7">
    <source>
        <dbReference type="ARBA" id="ARBA00022475"/>
    </source>
</evidence>
<evidence type="ECO:0000313" key="25">
    <source>
        <dbReference type="Ensembl" id="ENSAOCP00000069983.1"/>
    </source>
</evidence>
<dbReference type="PROSITE" id="PS50893">
    <property type="entry name" value="ABC_TRANSPORTER_2"/>
    <property type="match status" value="2"/>
</dbReference>
<evidence type="ECO:0000256" key="3">
    <source>
        <dbReference type="ARBA" id="ARBA00004236"/>
    </source>
</evidence>
<dbReference type="GeneTree" id="ENSGT00940000158172"/>
<dbReference type="Pfam" id="PF12698">
    <property type="entry name" value="ABC2_membrane_3"/>
    <property type="match status" value="1"/>
</dbReference>
<organism evidence="25 26">
    <name type="scientific">Amphiprion ocellaris</name>
    <name type="common">Clown anemonefish</name>
    <dbReference type="NCBI Taxonomy" id="80972"/>
    <lineage>
        <taxon>Eukaryota</taxon>
        <taxon>Metazoa</taxon>
        <taxon>Chordata</taxon>
        <taxon>Craniata</taxon>
        <taxon>Vertebrata</taxon>
        <taxon>Euteleostomi</taxon>
        <taxon>Actinopterygii</taxon>
        <taxon>Neopterygii</taxon>
        <taxon>Teleostei</taxon>
        <taxon>Neoteleostei</taxon>
        <taxon>Acanthomorphata</taxon>
        <taxon>Ovalentaria</taxon>
        <taxon>Pomacentridae</taxon>
        <taxon>Amphiprion</taxon>
    </lineage>
</organism>
<dbReference type="PANTHER" id="PTHR19229">
    <property type="entry name" value="ATP-BINDING CASSETTE TRANSPORTER SUBFAMILY A ABCA"/>
    <property type="match status" value="1"/>
</dbReference>
<dbReference type="GO" id="GO:0005319">
    <property type="term" value="F:lipid transporter activity"/>
    <property type="evidence" value="ECO:0007669"/>
    <property type="project" value="TreeGrafter"/>
</dbReference>
<evidence type="ECO:0000256" key="1">
    <source>
        <dbReference type="ARBA" id="ARBA00004107"/>
    </source>
</evidence>
<dbReference type="Ensembl" id="ENSAOCT00000055515.1">
    <property type="protein sequence ID" value="ENSAOCP00000069983.1"/>
    <property type="gene ID" value="ENSAOCG00000014021.2"/>
</dbReference>
<feature type="transmembrane region" description="Helical" evidence="23">
    <location>
        <begin position="1053"/>
        <end position="1074"/>
    </location>
</feature>
<comment type="function">
    <text evidence="20">Cholesterol efflux transporter in macrophages that is responsible for APOAI/high-density lipoproteins (HDL) formation at the plasma membrane under high cholesterol levels and participates in reverse cholesterol transport. May play a role in the processing of autolysosomes.</text>
</comment>
<dbReference type="GO" id="GO:0005765">
    <property type="term" value="C:lysosomal membrane"/>
    <property type="evidence" value="ECO:0007669"/>
    <property type="project" value="UniProtKB-SubCell"/>
</dbReference>
<feature type="transmembrane region" description="Helical" evidence="23">
    <location>
        <begin position="1169"/>
        <end position="1189"/>
    </location>
</feature>
<keyword evidence="13 23" id="KW-1133">Transmembrane helix</keyword>
<dbReference type="InterPro" id="IPR027417">
    <property type="entry name" value="P-loop_NTPase"/>
</dbReference>
<dbReference type="Gene3D" id="3.40.50.300">
    <property type="entry name" value="P-loop containing nucleotide triphosphate hydrolases"/>
    <property type="match status" value="2"/>
</dbReference>
<evidence type="ECO:0000256" key="12">
    <source>
        <dbReference type="ARBA" id="ARBA00022840"/>
    </source>
</evidence>
<keyword evidence="26" id="KW-1185">Reference proteome</keyword>
<evidence type="ECO:0000259" key="24">
    <source>
        <dbReference type="PROSITE" id="PS50893"/>
    </source>
</evidence>
<dbReference type="InterPro" id="IPR017871">
    <property type="entry name" value="ABC_transporter-like_CS"/>
</dbReference>
<evidence type="ECO:0000256" key="10">
    <source>
        <dbReference type="ARBA" id="ARBA00022741"/>
    </source>
</evidence>